<reference evidence="10 11" key="1">
    <citation type="submission" date="2018-03" db="EMBL/GenBank/DDBJ databases">
        <title>Aquarubrobacter algicola gen. nov., sp. nov., a novel actinobacterium isolated from shallow eutrophic lake during the end of cyanobacterial harmful algal blooms.</title>
        <authorList>
            <person name="Chun S.J."/>
        </authorList>
    </citation>
    <scope>NUCLEOTIDE SEQUENCE [LARGE SCALE GENOMIC DNA]</scope>
    <source>
        <strain evidence="10 11">Seoho-28</strain>
    </source>
</reference>
<evidence type="ECO:0000313" key="11">
    <source>
        <dbReference type="Proteomes" id="UP000240739"/>
    </source>
</evidence>
<dbReference type="Gene3D" id="3.40.50.880">
    <property type="match status" value="1"/>
</dbReference>
<dbReference type="AlphaFoldDB" id="A0A2T4UNE4"/>
<protein>
    <recommendedName>
        <fullName evidence="7">Hydrogenobyrinate a,c-diamide synthase</fullName>
        <ecNumber evidence="7">6.3.5.9</ecNumber>
    </recommendedName>
    <alternativeName>
        <fullName evidence="7">Hydrogenobyrinic acid a,c-diamide synthase</fullName>
    </alternativeName>
</protein>
<comment type="domain">
    <text evidence="7">Comprises of two domains. The C-terminal domain contains the binding site for glutamine and catalyzes the hydrolysis of this substrate to glutamate and ammonia. The N-terminal domain is anticipated to bind ATP and hydrogenobyrinate and catalyzes the ultimate synthesis of the diamide product. The ammonia produced via the glutaminase domain is probably translocated to the adjacent domain via a molecular tunnel, where it reacts with an activated intermediate.</text>
</comment>
<evidence type="ECO:0000256" key="5">
    <source>
        <dbReference type="ARBA" id="ARBA00022842"/>
    </source>
</evidence>
<accession>A0A2T4UNE4</accession>
<evidence type="ECO:0000256" key="3">
    <source>
        <dbReference type="ARBA" id="ARBA00022741"/>
    </source>
</evidence>
<feature type="active site" description="Nucleophile" evidence="7">
    <location>
        <position position="333"/>
    </location>
</feature>
<dbReference type="SUPFAM" id="SSF52540">
    <property type="entry name" value="P-loop containing nucleoside triphosphate hydrolases"/>
    <property type="match status" value="1"/>
</dbReference>
<comment type="pathway">
    <text evidence="7">Cofactor biosynthesis; adenosylcobalamin biosynthesis; cob(II)yrinate a,c-diamide from precorrin-2 (aerobic route): step 9/10.</text>
</comment>
<evidence type="ECO:0000256" key="1">
    <source>
        <dbReference type="ARBA" id="ARBA00001946"/>
    </source>
</evidence>
<keyword evidence="5 7" id="KW-0460">Magnesium</keyword>
<comment type="function">
    <text evidence="7">Catalyzes the ATP-dependent amidation of the two carboxylate groups at positions a and c of hydrogenobyrinate, using either L-glutamine or ammonia as the nitrogen source.</text>
</comment>
<dbReference type="GO" id="GO:0043802">
    <property type="term" value="F:hydrogenobyrinic acid a,c-diamide synthase (glutamine-hydrolysing) activity"/>
    <property type="evidence" value="ECO:0007669"/>
    <property type="project" value="UniProtKB-UniRule"/>
</dbReference>
<keyword evidence="3 7" id="KW-0547">Nucleotide-binding</keyword>
<dbReference type="Gene3D" id="3.40.50.300">
    <property type="entry name" value="P-loop containing nucleotide triphosphate hydrolases"/>
    <property type="match status" value="2"/>
</dbReference>
<dbReference type="GO" id="GO:0005524">
    <property type="term" value="F:ATP binding"/>
    <property type="evidence" value="ECO:0007669"/>
    <property type="project" value="UniProtKB-UniRule"/>
</dbReference>
<evidence type="ECO:0000256" key="2">
    <source>
        <dbReference type="ARBA" id="ARBA00022598"/>
    </source>
</evidence>
<gene>
    <name evidence="7" type="primary">cobB</name>
    <name evidence="10" type="ORF">C7Y72_06980</name>
</gene>
<dbReference type="EC" id="6.3.5.9" evidence="7"/>
<sequence length="457" mass="47822">MIPRIVVAGTSSGAGKTSVACGIIGALRARGHRVQGFKVGPDYIDPTYHALAAGRPGRNLDAFLSGAELIAPLARHGATGADIAVVEGVMGLFDGASGRGELASTAHVAKLLQAPVLLVVDAAAMARSAAAIVHGYRTFDPEVDIAGVVLNRVGSEIHEQLLREAIEPLGVPVVGAMRRDERVAAPERHLGLVPAVERETRTRAALDALAECATRYVDLDAVERLARAAPVLHGEAWTPLAAGDRRARARVAIARGPAFSFHYTENLELLEAAGAELVPFDPVADPRLPQDTGALVLAGGFPEVHGEALAENRTLREEIAAFAAAGGPVLAECGGLLYLARTLEGRAMCGVLDIDGVMAGRLTLGYREAVAAADSPLWSAGDTVRGHEFHYSTVVPGEGTDAAWTLTARGRSRREGFVTAGVHASYLHTHWAATPAAATRFVDGAVRHRASRVVARA</sequence>
<feature type="site" description="Increases nucleophilicity of active site Cys" evidence="7">
    <location>
        <position position="428"/>
    </location>
</feature>
<dbReference type="EMBL" id="PYYB01000001">
    <property type="protein sequence ID" value="PTL60741.1"/>
    <property type="molecule type" value="Genomic_DNA"/>
</dbReference>
<dbReference type="InterPro" id="IPR029062">
    <property type="entry name" value="Class_I_gatase-like"/>
</dbReference>
<keyword evidence="4 7" id="KW-0067">ATP-binding</keyword>
<evidence type="ECO:0000259" key="8">
    <source>
        <dbReference type="Pfam" id="PF01656"/>
    </source>
</evidence>
<dbReference type="PROSITE" id="PS51274">
    <property type="entry name" value="GATASE_COBBQ"/>
    <property type="match status" value="1"/>
</dbReference>
<dbReference type="SUPFAM" id="SSF52317">
    <property type="entry name" value="Class I glutamine amidotransferase-like"/>
    <property type="match status" value="1"/>
</dbReference>
<evidence type="ECO:0000256" key="4">
    <source>
        <dbReference type="ARBA" id="ARBA00022840"/>
    </source>
</evidence>
<dbReference type="HAMAP" id="MF_00027">
    <property type="entry name" value="CobB_CbiA"/>
    <property type="match status" value="1"/>
</dbReference>
<name>A0A2T4UNE4_9ACTN</name>
<dbReference type="Pfam" id="PF01656">
    <property type="entry name" value="CbiA"/>
    <property type="match status" value="1"/>
</dbReference>
<feature type="domain" description="CobQ/CobB/MinD/ParA nucleotide binding" evidence="8">
    <location>
        <begin position="5"/>
        <end position="190"/>
    </location>
</feature>
<evidence type="ECO:0000259" key="9">
    <source>
        <dbReference type="Pfam" id="PF07685"/>
    </source>
</evidence>
<dbReference type="RefSeq" id="WP_107569667.1">
    <property type="nucleotide sequence ID" value="NZ_PYYB01000001.1"/>
</dbReference>
<dbReference type="NCBIfam" id="TIGR00379">
    <property type="entry name" value="cobB"/>
    <property type="match status" value="1"/>
</dbReference>
<dbReference type="InterPro" id="IPR004484">
    <property type="entry name" value="CbiA/CobB_synth"/>
</dbReference>
<dbReference type="NCBIfam" id="NF002204">
    <property type="entry name" value="PRK01077.1"/>
    <property type="match status" value="1"/>
</dbReference>
<feature type="domain" description="CobB/CobQ-like glutamine amidotransferase" evidence="9">
    <location>
        <begin position="250"/>
        <end position="433"/>
    </location>
</feature>
<organism evidence="10 11">
    <name type="scientific">Paraconexibacter algicola</name>
    <dbReference type="NCBI Taxonomy" id="2133960"/>
    <lineage>
        <taxon>Bacteria</taxon>
        <taxon>Bacillati</taxon>
        <taxon>Actinomycetota</taxon>
        <taxon>Thermoleophilia</taxon>
        <taxon>Solirubrobacterales</taxon>
        <taxon>Paraconexibacteraceae</taxon>
        <taxon>Paraconexibacter</taxon>
    </lineage>
</organism>
<dbReference type="Pfam" id="PF07685">
    <property type="entry name" value="GATase_3"/>
    <property type="match status" value="1"/>
</dbReference>
<proteinExistence type="inferred from homology"/>
<comment type="miscellaneous">
    <text evidence="7">The a and c carboxylates of hydrogenobyrinate are activated for nucleophilic attack via formation of a phosphorylated intermediate by ATP. CobB catalyzes first the amidation of the c-carboxylate, and then that of the a-carboxylate.</text>
</comment>
<keyword evidence="6 7" id="KW-0315">Glutamine amidotransferase</keyword>
<dbReference type="InterPro" id="IPR002586">
    <property type="entry name" value="CobQ/CobB/MinD/ParA_Nub-bd_dom"/>
</dbReference>
<comment type="cofactor">
    <cofactor evidence="1 7">
        <name>Mg(2+)</name>
        <dbReference type="ChEBI" id="CHEBI:18420"/>
    </cofactor>
</comment>
<dbReference type="CDD" id="cd03130">
    <property type="entry name" value="GATase1_CobB"/>
    <property type="match status" value="1"/>
</dbReference>
<dbReference type="GO" id="GO:0009236">
    <property type="term" value="P:cobalamin biosynthetic process"/>
    <property type="evidence" value="ECO:0007669"/>
    <property type="project" value="UniProtKB-UniRule"/>
</dbReference>
<evidence type="ECO:0000256" key="6">
    <source>
        <dbReference type="ARBA" id="ARBA00022962"/>
    </source>
</evidence>
<evidence type="ECO:0000313" key="10">
    <source>
        <dbReference type="EMBL" id="PTL60741.1"/>
    </source>
</evidence>
<keyword evidence="2 7" id="KW-0436">Ligase</keyword>
<dbReference type="UniPathway" id="UPA00148">
    <property type="reaction ID" value="UER00220"/>
</dbReference>
<comment type="caution">
    <text evidence="10">The sequence shown here is derived from an EMBL/GenBank/DDBJ whole genome shotgun (WGS) entry which is preliminary data.</text>
</comment>
<dbReference type="GO" id="GO:0042242">
    <property type="term" value="F:cobyrinic acid a,c-diamide synthase activity"/>
    <property type="evidence" value="ECO:0007669"/>
    <property type="project" value="InterPro"/>
</dbReference>
<dbReference type="InterPro" id="IPR027417">
    <property type="entry name" value="P-loop_NTPase"/>
</dbReference>
<dbReference type="OrthoDB" id="9764035at2"/>
<comment type="similarity">
    <text evidence="7">Belongs to the CobB/CbiA family.</text>
</comment>
<evidence type="ECO:0000256" key="7">
    <source>
        <dbReference type="HAMAP-Rule" id="MF_00027"/>
    </source>
</evidence>
<keyword evidence="7" id="KW-0169">Cobalamin biosynthesis</keyword>
<keyword evidence="11" id="KW-1185">Reference proteome</keyword>
<dbReference type="CDD" id="cd05388">
    <property type="entry name" value="CobB_N"/>
    <property type="match status" value="1"/>
</dbReference>
<dbReference type="PANTHER" id="PTHR43873">
    <property type="entry name" value="COBYRINATE A,C-DIAMIDE SYNTHASE"/>
    <property type="match status" value="1"/>
</dbReference>
<comment type="catalytic activity">
    <reaction evidence="7">
        <text>hydrogenobyrinate + 2 L-glutamine + 2 ATP + 2 H2O = hydrogenobyrinate a,c-diamide + 2 L-glutamate + 2 ADP + 2 phosphate + 2 H(+)</text>
        <dbReference type="Rhea" id="RHEA:12544"/>
        <dbReference type="ChEBI" id="CHEBI:15377"/>
        <dbReference type="ChEBI" id="CHEBI:15378"/>
        <dbReference type="ChEBI" id="CHEBI:29985"/>
        <dbReference type="ChEBI" id="CHEBI:30616"/>
        <dbReference type="ChEBI" id="CHEBI:43474"/>
        <dbReference type="ChEBI" id="CHEBI:58359"/>
        <dbReference type="ChEBI" id="CHEBI:77873"/>
        <dbReference type="ChEBI" id="CHEBI:77874"/>
        <dbReference type="ChEBI" id="CHEBI:456216"/>
        <dbReference type="EC" id="6.3.5.9"/>
    </reaction>
</comment>
<dbReference type="InterPro" id="IPR011698">
    <property type="entry name" value="GATase_3"/>
</dbReference>
<dbReference type="PANTHER" id="PTHR43873:SF1">
    <property type="entry name" value="COBYRINATE A,C-DIAMIDE SYNTHASE"/>
    <property type="match status" value="1"/>
</dbReference>
<dbReference type="Proteomes" id="UP000240739">
    <property type="component" value="Unassembled WGS sequence"/>
</dbReference>